<proteinExistence type="predicted"/>
<evidence type="ECO:0000313" key="1">
    <source>
        <dbReference type="EMBL" id="RZS44503.1"/>
    </source>
</evidence>
<dbReference type="EMBL" id="SGWQ01000001">
    <property type="protein sequence ID" value="RZS44503.1"/>
    <property type="molecule type" value="Genomic_DNA"/>
</dbReference>
<dbReference type="InterPro" id="IPR023393">
    <property type="entry name" value="START-like_dom_sf"/>
</dbReference>
<dbReference type="Pfam" id="PF10604">
    <property type="entry name" value="Polyketide_cyc2"/>
    <property type="match status" value="1"/>
</dbReference>
<dbReference type="InterPro" id="IPR019587">
    <property type="entry name" value="Polyketide_cyclase/dehydratase"/>
</dbReference>
<dbReference type="SUPFAM" id="SSF55961">
    <property type="entry name" value="Bet v1-like"/>
    <property type="match status" value="1"/>
</dbReference>
<protein>
    <submittedName>
        <fullName evidence="1">Polyketide cyclase/dehydrase/lipid transport protein</fullName>
    </submittedName>
</protein>
<evidence type="ECO:0000313" key="2">
    <source>
        <dbReference type="Proteomes" id="UP000294257"/>
    </source>
</evidence>
<dbReference type="Proteomes" id="UP000294257">
    <property type="component" value="Unassembled WGS sequence"/>
</dbReference>
<keyword evidence="2" id="KW-1185">Reference proteome</keyword>
<reference evidence="1 2" key="1">
    <citation type="submission" date="2019-02" db="EMBL/GenBank/DDBJ databases">
        <title>Genomic Encyclopedia of Type Strains, Phase IV (KMG-IV): sequencing the most valuable type-strain genomes for metagenomic binning, comparative biology and taxonomic classification.</title>
        <authorList>
            <person name="Goeker M."/>
        </authorList>
    </citation>
    <scope>NUCLEOTIDE SEQUENCE [LARGE SCALE GENOMIC DNA]</scope>
    <source>
        <strain evidence="1 2">DSM 101727</strain>
    </source>
</reference>
<comment type="caution">
    <text evidence="1">The sequence shown here is derived from an EMBL/GenBank/DDBJ whole genome shotgun (WGS) entry which is preliminary data.</text>
</comment>
<name>A0A4V2EUG6_9PSEU</name>
<dbReference type="AlphaFoldDB" id="A0A4V2EUG6"/>
<gene>
    <name evidence="1" type="ORF">EV193_101379</name>
</gene>
<dbReference type="Gene3D" id="3.30.530.20">
    <property type="match status" value="1"/>
</dbReference>
<sequence>MREYSLTMIEVQVRETIGCTPDELLAFVMDIERYAEVDKKINPVTWTRRDGDVVEFECRPKVAGIPQPKVVQRLRLTPGERVDISLSPLPRNRFQHTIAKFEASFACAPVDGGTEVTRTLRFTFPAWIRWMMEPVLRRRLPAEVRDEIARAKAHLESPTPR</sequence>
<accession>A0A4V2EUG6</accession>
<organism evidence="1 2">
    <name type="scientific">Herbihabitans rhizosphaerae</name>
    <dbReference type="NCBI Taxonomy" id="1872711"/>
    <lineage>
        <taxon>Bacteria</taxon>
        <taxon>Bacillati</taxon>
        <taxon>Actinomycetota</taxon>
        <taxon>Actinomycetes</taxon>
        <taxon>Pseudonocardiales</taxon>
        <taxon>Pseudonocardiaceae</taxon>
        <taxon>Herbihabitans</taxon>
    </lineage>
</organism>